<dbReference type="Proteomes" id="UP001056120">
    <property type="component" value="Linkage Group LG25"/>
</dbReference>
<organism evidence="1 2">
    <name type="scientific">Smallanthus sonchifolius</name>
    <dbReference type="NCBI Taxonomy" id="185202"/>
    <lineage>
        <taxon>Eukaryota</taxon>
        <taxon>Viridiplantae</taxon>
        <taxon>Streptophyta</taxon>
        <taxon>Embryophyta</taxon>
        <taxon>Tracheophyta</taxon>
        <taxon>Spermatophyta</taxon>
        <taxon>Magnoliopsida</taxon>
        <taxon>eudicotyledons</taxon>
        <taxon>Gunneridae</taxon>
        <taxon>Pentapetalae</taxon>
        <taxon>asterids</taxon>
        <taxon>campanulids</taxon>
        <taxon>Asterales</taxon>
        <taxon>Asteraceae</taxon>
        <taxon>Asteroideae</taxon>
        <taxon>Heliantheae alliance</taxon>
        <taxon>Millerieae</taxon>
        <taxon>Smallanthus</taxon>
    </lineage>
</organism>
<comment type="caution">
    <text evidence="1">The sequence shown here is derived from an EMBL/GenBank/DDBJ whole genome shotgun (WGS) entry which is preliminary data.</text>
</comment>
<keyword evidence="2" id="KW-1185">Reference proteome</keyword>
<dbReference type="EMBL" id="CM042042">
    <property type="protein sequence ID" value="KAI3703934.1"/>
    <property type="molecule type" value="Genomic_DNA"/>
</dbReference>
<reference evidence="2" key="1">
    <citation type="journal article" date="2022" name="Mol. Ecol. Resour.">
        <title>The genomes of chicory, endive, great burdock and yacon provide insights into Asteraceae palaeo-polyploidization history and plant inulin production.</title>
        <authorList>
            <person name="Fan W."/>
            <person name="Wang S."/>
            <person name="Wang H."/>
            <person name="Wang A."/>
            <person name="Jiang F."/>
            <person name="Liu H."/>
            <person name="Zhao H."/>
            <person name="Xu D."/>
            <person name="Zhang Y."/>
        </authorList>
    </citation>
    <scope>NUCLEOTIDE SEQUENCE [LARGE SCALE GENOMIC DNA]</scope>
    <source>
        <strain evidence="2">cv. Yunnan</strain>
    </source>
</reference>
<reference evidence="1 2" key="2">
    <citation type="journal article" date="2022" name="Mol. Ecol. Resour.">
        <title>The genomes of chicory, endive, great burdock and yacon provide insights into Asteraceae paleo-polyploidization history and plant inulin production.</title>
        <authorList>
            <person name="Fan W."/>
            <person name="Wang S."/>
            <person name="Wang H."/>
            <person name="Wang A."/>
            <person name="Jiang F."/>
            <person name="Liu H."/>
            <person name="Zhao H."/>
            <person name="Xu D."/>
            <person name="Zhang Y."/>
        </authorList>
    </citation>
    <scope>NUCLEOTIDE SEQUENCE [LARGE SCALE GENOMIC DNA]</scope>
    <source>
        <strain evidence="2">cv. Yunnan</strain>
        <tissue evidence="1">Leaves</tissue>
    </source>
</reference>
<accession>A0ACB9A149</accession>
<sequence>MQELCVRMRRLPLHFREKFRDFFPNHLSGRDLSLSHTHNLLLIPIRIKIYLRYGYLRAKEHPYYWSRWLHCLSCC</sequence>
<protein>
    <submittedName>
        <fullName evidence="1">Uncharacterized protein</fullName>
    </submittedName>
</protein>
<proteinExistence type="predicted"/>
<evidence type="ECO:0000313" key="1">
    <source>
        <dbReference type="EMBL" id="KAI3703934.1"/>
    </source>
</evidence>
<gene>
    <name evidence="1" type="ORF">L1987_74130</name>
</gene>
<evidence type="ECO:0000313" key="2">
    <source>
        <dbReference type="Proteomes" id="UP001056120"/>
    </source>
</evidence>
<name>A0ACB9A149_9ASTR</name>